<feature type="region of interest" description="Disordered" evidence="2">
    <location>
        <begin position="28"/>
        <end position="65"/>
    </location>
</feature>
<feature type="compositionally biased region" description="Basic and acidic residues" evidence="2">
    <location>
        <begin position="56"/>
        <end position="65"/>
    </location>
</feature>
<dbReference type="PANTHER" id="PTHR42928">
    <property type="entry name" value="TRICARBOXYLATE-BINDING PROTEIN"/>
    <property type="match status" value="1"/>
</dbReference>
<evidence type="ECO:0000256" key="1">
    <source>
        <dbReference type="ARBA" id="ARBA00006987"/>
    </source>
</evidence>
<dbReference type="InterPro" id="IPR042100">
    <property type="entry name" value="Bug_dom1"/>
</dbReference>
<keyword evidence="4" id="KW-0675">Receptor</keyword>
<dbReference type="PANTHER" id="PTHR42928:SF5">
    <property type="entry name" value="BLR1237 PROTEIN"/>
    <property type="match status" value="1"/>
</dbReference>
<feature type="signal peptide" evidence="3">
    <location>
        <begin position="1"/>
        <end position="23"/>
    </location>
</feature>
<reference evidence="5" key="1">
    <citation type="submission" date="2016-10" db="EMBL/GenBank/DDBJ databases">
        <authorList>
            <person name="Varghese N."/>
            <person name="Submissions S."/>
        </authorList>
    </citation>
    <scope>NUCLEOTIDE SEQUENCE [LARGE SCALE GENOMIC DNA]</scope>
    <source>
        <strain evidence="5">NLAE-zl-G277</strain>
    </source>
</reference>
<sequence length="376" mass="39929">MKKRSVMKRLAMTMAVLMTAAAASGCGSSSGGGSTTAAPAAPAATEAAGSEAAGGEAKEADTQAAADDWKWERKVTIVCPWGVGGGADGTLRPLQPILEKNLGVPVEIVNVEGAGGANGIDFTYKQPADGYTFVLGTQSHIMLDLQKILPVDFKQEFRPVSKLVHSINIIASSKKAMEGKYTNFDEFVAYAKEHPQELTCGMLTATGADSVSLKQTLAGGLGCGITEVEQYVKIVNYSSGSELSSAMVGGHININITGADEIKGLIESGDIVPLISMSENRMSSFPNVECTGEHDIDSYVGTWRGIFCRKDTPDAAVDSMAAALKTAWESPEYQEFLKNASYLDREGYADAATFQKLIDEEYVTFEDYLKGAGLIK</sequence>
<dbReference type="Gene3D" id="3.40.190.10">
    <property type="entry name" value="Periplasmic binding protein-like II"/>
    <property type="match status" value="1"/>
</dbReference>
<dbReference type="Gene3D" id="3.40.190.150">
    <property type="entry name" value="Bordetella uptake gene, domain 1"/>
    <property type="match status" value="1"/>
</dbReference>
<name>A0A1I0JZG8_9FIRM</name>
<protein>
    <submittedName>
        <fullName evidence="4">Tripartite-type tricarboxylate transporter, receptor component TctC</fullName>
    </submittedName>
</protein>
<evidence type="ECO:0000256" key="2">
    <source>
        <dbReference type="SAM" id="MobiDB-lite"/>
    </source>
</evidence>
<keyword evidence="3" id="KW-0732">Signal</keyword>
<dbReference type="RefSeq" id="WP_092370267.1">
    <property type="nucleotide sequence ID" value="NZ_CAKXUV010000010.1"/>
</dbReference>
<comment type="similarity">
    <text evidence="1">Belongs to the UPF0065 (bug) family.</text>
</comment>
<dbReference type="EMBL" id="FOIM01000038">
    <property type="protein sequence ID" value="SEU15526.1"/>
    <property type="molecule type" value="Genomic_DNA"/>
</dbReference>
<feature type="chain" id="PRO_5044372639" evidence="3">
    <location>
        <begin position="24"/>
        <end position="376"/>
    </location>
</feature>
<dbReference type="PIRSF" id="PIRSF017082">
    <property type="entry name" value="YflP"/>
    <property type="match status" value="1"/>
</dbReference>
<feature type="compositionally biased region" description="Low complexity" evidence="2">
    <location>
        <begin position="35"/>
        <end position="55"/>
    </location>
</feature>
<dbReference type="Pfam" id="PF03401">
    <property type="entry name" value="TctC"/>
    <property type="match status" value="1"/>
</dbReference>
<evidence type="ECO:0000256" key="3">
    <source>
        <dbReference type="SAM" id="SignalP"/>
    </source>
</evidence>
<dbReference type="GeneID" id="93278714"/>
<dbReference type="AlphaFoldDB" id="A0A1I0JZG8"/>
<dbReference type="Proteomes" id="UP000198508">
    <property type="component" value="Unassembled WGS sequence"/>
</dbReference>
<dbReference type="PROSITE" id="PS51257">
    <property type="entry name" value="PROKAR_LIPOPROTEIN"/>
    <property type="match status" value="1"/>
</dbReference>
<keyword evidence="5" id="KW-1185">Reference proteome</keyword>
<dbReference type="CDD" id="cd07012">
    <property type="entry name" value="PBP2_Bug_TTT"/>
    <property type="match status" value="1"/>
</dbReference>
<evidence type="ECO:0000313" key="5">
    <source>
        <dbReference type="Proteomes" id="UP000198508"/>
    </source>
</evidence>
<proteinExistence type="inferred from homology"/>
<accession>A0A1I0JZG8</accession>
<dbReference type="InterPro" id="IPR005064">
    <property type="entry name" value="BUG"/>
</dbReference>
<dbReference type="STRING" id="460384.SAMN05216313_13812"/>
<evidence type="ECO:0000313" key="4">
    <source>
        <dbReference type="EMBL" id="SEU15526.1"/>
    </source>
</evidence>
<organism evidence="4 5">
    <name type="scientific">Enterocloster lavalensis</name>
    <dbReference type="NCBI Taxonomy" id="460384"/>
    <lineage>
        <taxon>Bacteria</taxon>
        <taxon>Bacillati</taxon>
        <taxon>Bacillota</taxon>
        <taxon>Clostridia</taxon>
        <taxon>Lachnospirales</taxon>
        <taxon>Lachnospiraceae</taxon>
        <taxon>Enterocloster</taxon>
    </lineage>
</organism>
<gene>
    <name evidence="4" type="ORF">SAMN05216313_13812</name>
</gene>